<dbReference type="Gene3D" id="3.40.50.720">
    <property type="entry name" value="NAD(P)-binding Rossmann-like Domain"/>
    <property type="match status" value="1"/>
</dbReference>
<name>X1QNN5_9ZZZZ</name>
<dbReference type="AlphaFoldDB" id="X1QNN5"/>
<proteinExistence type="predicted"/>
<dbReference type="InterPro" id="IPR050177">
    <property type="entry name" value="Lipid_A_modif_metabolic_enz"/>
</dbReference>
<dbReference type="SUPFAM" id="SSF51735">
    <property type="entry name" value="NAD(P)-binding Rossmann-fold domains"/>
    <property type="match status" value="1"/>
</dbReference>
<evidence type="ECO:0000313" key="2">
    <source>
        <dbReference type="EMBL" id="GAI69858.1"/>
    </source>
</evidence>
<feature type="domain" description="NAD-dependent epimerase/dehydratase" evidence="1">
    <location>
        <begin position="3"/>
        <end position="120"/>
    </location>
</feature>
<dbReference type="Pfam" id="PF01370">
    <property type="entry name" value="Epimerase"/>
    <property type="match status" value="1"/>
</dbReference>
<comment type="caution">
    <text evidence="2">The sequence shown here is derived from an EMBL/GenBank/DDBJ whole genome shotgun (WGS) entry which is preliminary data.</text>
</comment>
<sequence>MTILVTGASGFLGTVLVERLLEKGHRVYGVSRHPPAPRKNLLPLRGDIIQPDLGLTIEVPRDIHVVHHLAGVHSLGEDKDGSIWETNVLGTQNVIDFCARHKVPRLYFTSTAYTLGRNTYERSKALCERELKESDIPHVTIFKPSVVMGTEKHPYPGHFSQFVSAVIKIHQRAEIIRRKIEGTLHLPVIEPVFRIRGNPEGKLNLVTVDAVAEAMANTDKEGTFWLTNPDPPTLGQLVEWAGEFIMVKMRIEPEFKPTPIEAQFAKMAKSFVPYLQGDDFPSDLESCSITREFIHETIKNATILTSSPF</sequence>
<evidence type="ECO:0000259" key="1">
    <source>
        <dbReference type="Pfam" id="PF01370"/>
    </source>
</evidence>
<dbReference type="InterPro" id="IPR036291">
    <property type="entry name" value="NAD(P)-bd_dom_sf"/>
</dbReference>
<gene>
    <name evidence="2" type="ORF">S12H4_00656</name>
</gene>
<organism evidence="2">
    <name type="scientific">marine sediment metagenome</name>
    <dbReference type="NCBI Taxonomy" id="412755"/>
    <lineage>
        <taxon>unclassified sequences</taxon>
        <taxon>metagenomes</taxon>
        <taxon>ecological metagenomes</taxon>
    </lineage>
</organism>
<dbReference type="EMBL" id="BARW01000090">
    <property type="protein sequence ID" value="GAI69858.1"/>
    <property type="molecule type" value="Genomic_DNA"/>
</dbReference>
<protein>
    <recommendedName>
        <fullName evidence="1">NAD-dependent epimerase/dehydratase domain-containing protein</fullName>
    </recommendedName>
</protein>
<dbReference type="PANTHER" id="PTHR43245:SF51">
    <property type="entry name" value="SHORT CHAIN DEHYDROGENASE_REDUCTASE FAMILY 42E, MEMBER 2"/>
    <property type="match status" value="1"/>
</dbReference>
<dbReference type="PANTHER" id="PTHR43245">
    <property type="entry name" value="BIFUNCTIONAL POLYMYXIN RESISTANCE PROTEIN ARNA"/>
    <property type="match status" value="1"/>
</dbReference>
<accession>X1QNN5</accession>
<reference evidence="2" key="1">
    <citation type="journal article" date="2014" name="Front. Microbiol.">
        <title>High frequency of phylogenetically diverse reductive dehalogenase-homologous genes in deep subseafloor sedimentary metagenomes.</title>
        <authorList>
            <person name="Kawai M."/>
            <person name="Futagami T."/>
            <person name="Toyoda A."/>
            <person name="Takaki Y."/>
            <person name="Nishi S."/>
            <person name="Hori S."/>
            <person name="Arai W."/>
            <person name="Tsubouchi T."/>
            <person name="Morono Y."/>
            <person name="Uchiyama I."/>
            <person name="Ito T."/>
            <person name="Fujiyama A."/>
            <person name="Inagaki F."/>
            <person name="Takami H."/>
        </authorList>
    </citation>
    <scope>NUCLEOTIDE SEQUENCE</scope>
    <source>
        <strain evidence="2">Expedition CK06-06</strain>
    </source>
</reference>
<dbReference type="InterPro" id="IPR001509">
    <property type="entry name" value="Epimerase_deHydtase"/>
</dbReference>